<feature type="compositionally biased region" description="Low complexity" evidence="5">
    <location>
        <begin position="217"/>
        <end position="226"/>
    </location>
</feature>
<dbReference type="CDD" id="cd20520">
    <property type="entry name" value="CYCLIN_CCNE_rpt2"/>
    <property type="match status" value="1"/>
</dbReference>
<dbReference type="Pfam" id="PF00134">
    <property type="entry name" value="Cyclin_N"/>
    <property type="match status" value="1"/>
</dbReference>
<feature type="domain" description="Cyclin C-terminal" evidence="7">
    <location>
        <begin position="507"/>
        <end position="653"/>
    </location>
</feature>
<dbReference type="SMART" id="SM01332">
    <property type="entry name" value="Cyclin_C"/>
    <property type="match status" value="1"/>
</dbReference>
<dbReference type="GO" id="GO:0051301">
    <property type="term" value="P:cell division"/>
    <property type="evidence" value="ECO:0007669"/>
    <property type="project" value="UniProtKB-KW"/>
</dbReference>
<reference evidence="9" key="1">
    <citation type="submission" date="2025-08" db="UniProtKB">
        <authorList>
            <consortium name="RefSeq"/>
        </authorList>
    </citation>
    <scope>IDENTIFICATION</scope>
    <source>
        <tissue evidence="9">Adult</tissue>
    </source>
</reference>
<dbReference type="InterPro" id="IPR013763">
    <property type="entry name" value="Cyclin-like_dom"/>
</dbReference>
<dbReference type="InterPro" id="IPR036915">
    <property type="entry name" value="Cyclin-like_sf"/>
</dbReference>
<feature type="domain" description="Cyclin-like" evidence="6">
    <location>
        <begin position="413"/>
        <end position="498"/>
    </location>
</feature>
<dbReference type="InterPro" id="IPR004367">
    <property type="entry name" value="Cyclin_C-dom"/>
</dbReference>
<evidence type="ECO:0000256" key="4">
    <source>
        <dbReference type="RuleBase" id="RU000383"/>
    </source>
</evidence>
<proteinExistence type="inferred from homology"/>
<evidence type="ECO:0000313" key="8">
    <source>
        <dbReference type="Proteomes" id="UP001652620"/>
    </source>
</evidence>
<comment type="similarity">
    <text evidence="4">Belongs to the cyclin family.</text>
</comment>
<feature type="region of interest" description="Disordered" evidence="5">
    <location>
        <begin position="44"/>
        <end position="116"/>
    </location>
</feature>
<dbReference type="SUPFAM" id="SSF47954">
    <property type="entry name" value="Cyclin-like"/>
    <property type="match status" value="2"/>
</dbReference>
<name>A0A8N4L4T2_BACDO</name>
<evidence type="ECO:0000259" key="7">
    <source>
        <dbReference type="SMART" id="SM01332"/>
    </source>
</evidence>
<keyword evidence="8" id="KW-1185">Reference proteome</keyword>
<dbReference type="CDD" id="cd20519">
    <property type="entry name" value="CYCLIN_CCNE_rpt1"/>
    <property type="match status" value="1"/>
</dbReference>
<evidence type="ECO:0000256" key="3">
    <source>
        <dbReference type="ARBA" id="ARBA00023306"/>
    </source>
</evidence>
<evidence type="ECO:0000256" key="2">
    <source>
        <dbReference type="ARBA" id="ARBA00023127"/>
    </source>
</evidence>
<dbReference type="RefSeq" id="XP_029408418.2">
    <property type="nucleotide sequence ID" value="XM_029552558.2"/>
</dbReference>
<dbReference type="InterPro" id="IPR048258">
    <property type="entry name" value="Cyclins_cyclin-box"/>
</dbReference>
<dbReference type="InterPro" id="IPR006671">
    <property type="entry name" value="Cyclin_N"/>
</dbReference>
<dbReference type="PANTHER" id="PTHR10177">
    <property type="entry name" value="CYCLINS"/>
    <property type="match status" value="1"/>
</dbReference>
<dbReference type="Gene3D" id="1.10.472.10">
    <property type="entry name" value="Cyclin-like"/>
    <property type="match status" value="2"/>
</dbReference>
<feature type="compositionally biased region" description="Polar residues" evidence="5">
    <location>
        <begin position="44"/>
        <end position="54"/>
    </location>
</feature>
<accession>A0A8N4L4T2</accession>
<dbReference type="GO" id="GO:0000278">
    <property type="term" value="P:mitotic cell cycle"/>
    <property type="evidence" value="ECO:0007669"/>
    <property type="project" value="UniProtKB-ARBA"/>
</dbReference>
<feature type="region of interest" description="Disordered" evidence="5">
    <location>
        <begin position="168"/>
        <end position="226"/>
    </location>
</feature>
<evidence type="ECO:0000313" key="9">
    <source>
        <dbReference type="RefSeq" id="XP_029408418.2"/>
    </source>
</evidence>
<dbReference type="AlphaFoldDB" id="A0A8N4L4T2"/>
<evidence type="ECO:0000256" key="5">
    <source>
        <dbReference type="SAM" id="MobiDB-lite"/>
    </source>
</evidence>
<protein>
    <submittedName>
        <fullName evidence="9">G1/S-specific cyclin-E isoform X1</fullName>
    </submittedName>
</protein>
<feature type="region of interest" description="Disordered" evidence="5">
    <location>
        <begin position="694"/>
        <end position="730"/>
    </location>
</feature>
<dbReference type="InterPro" id="IPR039361">
    <property type="entry name" value="Cyclin"/>
</dbReference>
<dbReference type="SMART" id="SM00385">
    <property type="entry name" value="CYCLIN"/>
    <property type="match status" value="1"/>
</dbReference>
<keyword evidence="2 4" id="KW-0195">Cyclin</keyword>
<evidence type="ECO:0000259" key="6">
    <source>
        <dbReference type="SMART" id="SM00385"/>
    </source>
</evidence>
<organism evidence="8 9">
    <name type="scientific">Bactrocera dorsalis</name>
    <name type="common">Oriental fruit fly</name>
    <name type="synonym">Dacus dorsalis</name>
    <dbReference type="NCBI Taxonomy" id="27457"/>
    <lineage>
        <taxon>Eukaryota</taxon>
        <taxon>Metazoa</taxon>
        <taxon>Ecdysozoa</taxon>
        <taxon>Arthropoda</taxon>
        <taxon>Hexapoda</taxon>
        <taxon>Insecta</taxon>
        <taxon>Pterygota</taxon>
        <taxon>Neoptera</taxon>
        <taxon>Endopterygota</taxon>
        <taxon>Diptera</taxon>
        <taxon>Brachycera</taxon>
        <taxon>Muscomorpha</taxon>
        <taxon>Tephritoidea</taxon>
        <taxon>Tephritidae</taxon>
        <taxon>Bactrocera</taxon>
        <taxon>Bactrocera</taxon>
    </lineage>
</organism>
<feature type="compositionally biased region" description="Basic and acidic residues" evidence="5">
    <location>
        <begin position="190"/>
        <end position="201"/>
    </location>
</feature>
<dbReference type="GeneID" id="105229096"/>
<dbReference type="OrthoDB" id="5590282at2759"/>
<keyword evidence="1" id="KW-0132">Cell division</keyword>
<sequence length="761" mass="85204">MLRNWKVVREGSIKELEYPLKSIMSYNMNTYYNKVEKNRSNEICTVSPSVPTSSHKNKSDHKSYKMQNNSKHRQSKIPYNVENRRKITSTDENSNTTPMYATSSWFQPPTTSKSLQHKHLLEGSPSKSTVTSLETADISAIEASSTSPSSSSIDSVLLRGWSPVPTTSTDTSHWYAKINNRRETSKRKRQDSVNEAQHDPDLGCDLPTAKRKQTLPSPYTSDVSSVASSVYPSPIDVFSHEIDTRSSCDYLSAGTDFEATADCIPDSPSSLRPDDEAIDVEDDEIVSATTSPSSECSTSCFKGAHHLYKMHAVTQLGERTPGQITENTDKIVETKLVKAYDDDYTGTPYNCMTPAAEPEELRQCPLPALSWANAYDVWQLMCKKDQQAACLRSGSMLERHPSLQPRMRAILLDWLIEVCEVYKLHRETYYLAVDYLDRYLSTQKNVQKTHLQLIGITCLFVAAKVEEIYPPKIGEFAYVTDGACQESDILQHEVLLLQTLEWSINPVTPMGWLGVYMQLNVNNRTPASFKRNTYKAKSTVTTDEAYKNDAFIYPQFSGMEFVQTAQLLDLCSLDLGIADYGYSIIAAAAMSHTFNREIALRCSGFDWQTIEPCARWMRPFFEVVREESTYLPMSEQNEQFTNRFGLGHICPNIITDDSHIIQTHTISMGMFDRTAQLQELALATKNRTEASPATGLLCPDGLLTPPASSRKPVDVTDVDEDPDPTSIQPISTTVKTCKNSITKSTNSAIEVAVSADKNVLT</sequence>
<feature type="compositionally biased region" description="Polar residues" evidence="5">
    <location>
        <begin position="90"/>
        <end position="114"/>
    </location>
</feature>
<dbReference type="PROSITE" id="PS00292">
    <property type="entry name" value="CYCLINS"/>
    <property type="match status" value="1"/>
</dbReference>
<evidence type="ECO:0000256" key="1">
    <source>
        <dbReference type="ARBA" id="ARBA00022618"/>
    </source>
</evidence>
<dbReference type="Proteomes" id="UP001652620">
    <property type="component" value="Unplaced"/>
</dbReference>
<gene>
    <name evidence="9" type="primary">LOC105229096</name>
</gene>
<keyword evidence="3" id="KW-0131">Cell cycle</keyword>